<evidence type="ECO:0000256" key="5">
    <source>
        <dbReference type="ARBA" id="ARBA00023125"/>
    </source>
</evidence>
<proteinExistence type="inferred from homology"/>
<keyword evidence="11" id="KW-1185">Reference proteome</keyword>
<protein>
    <recommendedName>
        <fullName evidence="9">Ferric uptake regulation protein</fullName>
    </recommendedName>
</protein>
<comment type="caution">
    <text evidence="10">The sequence shown here is derived from an EMBL/GenBank/DDBJ whole genome shotgun (WGS) entry which is preliminary data.</text>
</comment>
<dbReference type="InterPro" id="IPR036388">
    <property type="entry name" value="WH-like_DNA-bd_sf"/>
</dbReference>
<keyword evidence="3 7" id="KW-0862">Zinc</keyword>
<accession>A0A853IKU6</accession>
<evidence type="ECO:0000256" key="2">
    <source>
        <dbReference type="ARBA" id="ARBA00022491"/>
    </source>
</evidence>
<dbReference type="GO" id="GO:0000976">
    <property type="term" value="F:transcription cis-regulatory region binding"/>
    <property type="evidence" value="ECO:0007669"/>
    <property type="project" value="TreeGrafter"/>
</dbReference>
<dbReference type="InterPro" id="IPR043135">
    <property type="entry name" value="Fur_C"/>
</dbReference>
<comment type="subcellular location">
    <subcellularLocation>
        <location evidence="9">Cytoplasm</location>
    </subcellularLocation>
</comment>
<comment type="cofactor">
    <cofactor evidence="7">
        <name>Zn(2+)</name>
        <dbReference type="ChEBI" id="CHEBI:29105"/>
    </cofactor>
    <text evidence="7">Binds 1 zinc ion per subunit.</text>
</comment>
<dbReference type="Gene3D" id="3.30.1490.190">
    <property type="match status" value="1"/>
</dbReference>
<keyword evidence="4 9" id="KW-0805">Transcription regulation</keyword>
<comment type="similarity">
    <text evidence="1 9">Belongs to the Fur family.</text>
</comment>
<dbReference type="GO" id="GO:0003700">
    <property type="term" value="F:DNA-binding transcription factor activity"/>
    <property type="evidence" value="ECO:0007669"/>
    <property type="project" value="UniProtKB-UniRule"/>
</dbReference>
<keyword evidence="2 9" id="KW-0678">Repressor</keyword>
<dbReference type="InterPro" id="IPR002481">
    <property type="entry name" value="FUR"/>
</dbReference>
<dbReference type="SUPFAM" id="SSF46785">
    <property type="entry name" value="Winged helix' DNA-binding domain"/>
    <property type="match status" value="1"/>
</dbReference>
<organism evidence="10 11">
    <name type="scientific">Ottowia beijingensis</name>
    <dbReference type="NCBI Taxonomy" id="1207057"/>
    <lineage>
        <taxon>Bacteria</taxon>
        <taxon>Pseudomonadati</taxon>
        <taxon>Pseudomonadota</taxon>
        <taxon>Betaproteobacteria</taxon>
        <taxon>Burkholderiales</taxon>
        <taxon>Comamonadaceae</taxon>
        <taxon>Ottowia</taxon>
    </lineage>
</organism>
<feature type="binding site" evidence="7">
    <location>
        <position position="100"/>
    </location>
    <ligand>
        <name>Zn(2+)</name>
        <dbReference type="ChEBI" id="CHEBI:29105"/>
    </ligand>
</feature>
<evidence type="ECO:0000256" key="7">
    <source>
        <dbReference type="PIRSR" id="PIRSR602481-1"/>
    </source>
</evidence>
<keyword evidence="9" id="KW-0963">Cytoplasm</keyword>
<comment type="subunit">
    <text evidence="9">Homodimer.</text>
</comment>
<dbReference type="GO" id="GO:1900376">
    <property type="term" value="P:regulation of secondary metabolite biosynthetic process"/>
    <property type="evidence" value="ECO:0007669"/>
    <property type="project" value="TreeGrafter"/>
</dbReference>
<feature type="binding site" evidence="7">
    <location>
        <position position="97"/>
    </location>
    <ligand>
        <name>Zn(2+)</name>
        <dbReference type="ChEBI" id="CHEBI:29105"/>
    </ligand>
</feature>
<dbReference type="AlphaFoldDB" id="A0A853IKU6"/>
<evidence type="ECO:0000256" key="8">
    <source>
        <dbReference type="PIRSR" id="PIRSR602481-2"/>
    </source>
</evidence>
<name>A0A853IKU6_9BURK</name>
<evidence type="ECO:0000256" key="4">
    <source>
        <dbReference type="ARBA" id="ARBA00023015"/>
    </source>
</evidence>
<keyword evidence="6 9" id="KW-0804">Transcription</keyword>
<comment type="cofactor">
    <cofactor evidence="8">
        <name>Mn(2+)</name>
        <dbReference type="ChEBI" id="CHEBI:29035"/>
    </cofactor>
    <cofactor evidence="8">
        <name>Fe(2+)</name>
        <dbReference type="ChEBI" id="CHEBI:29033"/>
    </cofactor>
    <text evidence="8">Binds 1 Mn(2+) or Fe(2+) ion per subunit.</text>
</comment>
<keyword evidence="8 9" id="KW-0408">Iron</keyword>
<evidence type="ECO:0000313" key="10">
    <source>
        <dbReference type="EMBL" id="NZA00912.1"/>
    </source>
</evidence>
<keyword evidence="5 9" id="KW-0238">DNA-binding</keyword>
<dbReference type="RefSeq" id="WP_180549444.1">
    <property type="nucleotide sequence ID" value="NZ_JACCKX010000001.1"/>
</dbReference>
<dbReference type="Proteomes" id="UP000589716">
    <property type="component" value="Unassembled WGS sequence"/>
</dbReference>
<evidence type="ECO:0000256" key="6">
    <source>
        <dbReference type="ARBA" id="ARBA00023163"/>
    </source>
</evidence>
<reference evidence="10 11" key="1">
    <citation type="submission" date="2020-07" db="EMBL/GenBank/DDBJ databases">
        <authorList>
            <person name="Maaloum M."/>
        </authorList>
    </citation>
    <scope>NUCLEOTIDE SEQUENCE [LARGE SCALE GENOMIC DNA]</scope>
    <source>
        <strain evidence="10 11">GCS-AN-3</strain>
    </source>
</reference>
<dbReference type="Pfam" id="PF01475">
    <property type="entry name" value="FUR"/>
    <property type="match status" value="1"/>
</dbReference>
<evidence type="ECO:0000256" key="3">
    <source>
        <dbReference type="ARBA" id="ARBA00022833"/>
    </source>
</evidence>
<sequence>MEQRLASATEHCAARGAQLTPQRAEVLELLLRRGGQAKAYDLQGDMQARHGRIAPTTVYRALDFLQEHHLVHKVDATNTFVVCDHAEHDHPTLLLICTRCGRVEEVHDADALKPLLAMVTQRDFATQAVEVKCICAACAPTAASMD</sequence>
<dbReference type="InterPro" id="IPR036390">
    <property type="entry name" value="WH_DNA-bd_sf"/>
</dbReference>
<dbReference type="GO" id="GO:0045892">
    <property type="term" value="P:negative regulation of DNA-templated transcription"/>
    <property type="evidence" value="ECO:0007669"/>
    <property type="project" value="TreeGrafter"/>
</dbReference>
<evidence type="ECO:0000256" key="1">
    <source>
        <dbReference type="ARBA" id="ARBA00007957"/>
    </source>
</evidence>
<dbReference type="EMBL" id="JACCKX010000001">
    <property type="protein sequence ID" value="NZA00912.1"/>
    <property type="molecule type" value="Genomic_DNA"/>
</dbReference>
<gene>
    <name evidence="9" type="primary">fur</name>
    <name evidence="10" type="ORF">H0I39_02370</name>
</gene>
<feature type="binding site" evidence="8">
    <location>
        <position position="89"/>
    </location>
    <ligand>
        <name>Fe cation</name>
        <dbReference type="ChEBI" id="CHEBI:24875"/>
    </ligand>
</feature>
<feature type="binding site" evidence="7">
    <location>
        <position position="135"/>
    </location>
    <ligand>
        <name>Zn(2+)</name>
        <dbReference type="ChEBI" id="CHEBI:29105"/>
    </ligand>
</feature>
<evidence type="ECO:0000256" key="9">
    <source>
        <dbReference type="RuleBase" id="RU364037"/>
    </source>
</evidence>
<dbReference type="GO" id="GO:0008270">
    <property type="term" value="F:zinc ion binding"/>
    <property type="evidence" value="ECO:0007669"/>
    <property type="project" value="TreeGrafter"/>
</dbReference>
<dbReference type="PANTHER" id="PTHR33202:SF6">
    <property type="entry name" value="ZINC UPTAKE REGULATION PROTEIN"/>
    <property type="match status" value="1"/>
</dbReference>
<dbReference type="Gene3D" id="1.10.10.10">
    <property type="entry name" value="Winged helix-like DNA-binding domain superfamily/Winged helix DNA-binding domain"/>
    <property type="match status" value="1"/>
</dbReference>
<evidence type="ECO:0000313" key="11">
    <source>
        <dbReference type="Proteomes" id="UP000589716"/>
    </source>
</evidence>
<feature type="binding site" evidence="7">
    <location>
        <position position="138"/>
    </location>
    <ligand>
        <name>Zn(2+)</name>
        <dbReference type="ChEBI" id="CHEBI:29105"/>
    </ligand>
</feature>
<dbReference type="CDD" id="cd07153">
    <property type="entry name" value="Fur_like"/>
    <property type="match status" value="1"/>
</dbReference>
<keyword evidence="7 9" id="KW-0479">Metal-binding</keyword>
<dbReference type="PANTHER" id="PTHR33202">
    <property type="entry name" value="ZINC UPTAKE REGULATION PROTEIN"/>
    <property type="match status" value="1"/>
</dbReference>
<dbReference type="GO" id="GO:0005829">
    <property type="term" value="C:cytosol"/>
    <property type="evidence" value="ECO:0007669"/>
    <property type="project" value="TreeGrafter"/>
</dbReference>